<accession>A0ABR3GLC3</accession>
<feature type="region of interest" description="Disordered" evidence="1">
    <location>
        <begin position="158"/>
        <end position="184"/>
    </location>
</feature>
<dbReference type="EMBL" id="JBBBZM010000045">
    <property type="protein sequence ID" value="KAL0636733.1"/>
    <property type="molecule type" value="Genomic_DNA"/>
</dbReference>
<dbReference type="PROSITE" id="PS50096">
    <property type="entry name" value="IQ"/>
    <property type="match status" value="1"/>
</dbReference>
<evidence type="ECO:0000256" key="1">
    <source>
        <dbReference type="SAM" id="MobiDB-lite"/>
    </source>
</evidence>
<evidence type="ECO:0000313" key="3">
    <source>
        <dbReference type="Proteomes" id="UP001447188"/>
    </source>
</evidence>
<feature type="region of interest" description="Disordered" evidence="1">
    <location>
        <begin position="29"/>
        <end position="49"/>
    </location>
</feature>
<name>A0ABR3GLC3_9PEZI</name>
<protein>
    <submittedName>
        <fullName evidence="2">Uncharacterized protein</fullName>
    </submittedName>
</protein>
<feature type="region of interest" description="Disordered" evidence="1">
    <location>
        <begin position="1"/>
        <end position="20"/>
    </location>
</feature>
<evidence type="ECO:0000313" key="2">
    <source>
        <dbReference type="EMBL" id="KAL0636733.1"/>
    </source>
</evidence>
<feature type="compositionally biased region" description="Polar residues" evidence="1">
    <location>
        <begin position="1"/>
        <end position="14"/>
    </location>
</feature>
<sequence>MLHNQDGTPGSTPVWNPPPHLEARFSRKRRRNGTGTHSPCSQPLTNSSLATTRRQLLLDSRKSLLRQRAAHVEKVRRARANSHEAVGERLLALQQSLSQAQDSRNAILAKIAGSCANEVAKAKRLAQETRARREEEAKALKSGVEERMLEATRRRTEMLTERMGKRRERGSSSSRARGDVEEEDAGAALEKIRLGGAKSEEDAARSIQKVYRNYINREIVKRFLGLGLTIESVRDTTFEDISNLFQEEKVQKATARLLKLCGLLAAPATDGEVDVEVACRTFLSAYLILGHPAQVLSSDGENEKVSPFLF</sequence>
<gene>
    <name evidence="2" type="ORF">Q9L58_004341</name>
</gene>
<keyword evidence="3" id="KW-1185">Reference proteome</keyword>
<reference evidence="2 3" key="1">
    <citation type="submission" date="2024-02" db="EMBL/GenBank/DDBJ databases">
        <title>Discinaceae phylogenomics.</title>
        <authorList>
            <person name="Dirks A.C."/>
            <person name="James T.Y."/>
        </authorList>
    </citation>
    <scope>NUCLEOTIDE SEQUENCE [LARGE SCALE GENOMIC DNA]</scope>
    <source>
        <strain evidence="2 3">ACD0624</strain>
    </source>
</reference>
<dbReference type="Proteomes" id="UP001447188">
    <property type="component" value="Unassembled WGS sequence"/>
</dbReference>
<organism evidence="2 3">
    <name type="scientific">Discina gigas</name>
    <dbReference type="NCBI Taxonomy" id="1032678"/>
    <lineage>
        <taxon>Eukaryota</taxon>
        <taxon>Fungi</taxon>
        <taxon>Dikarya</taxon>
        <taxon>Ascomycota</taxon>
        <taxon>Pezizomycotina</taxon>
        <taxon>Pezizomycetes</taxon>
        <taxon>Pezizales</taxon>
        <taxon>Discinaceae</taxon>
        <taxon>Discina</taxon>
    </lineage>
</organism>
<proteinExistence type="predicted"/>
<feature type="compositionally biased region" description="Polar residues" evidence="1">
    <location>
        <begin position="33"/>
        <end position="49"/>
    </location>
</feature>
<comment type="caution">
    <text evidence="2">The sequence shown here is derived from an EMBL/GenBank/DDBJ whole genome shotgun (WGS) entry which is preliminary data.</text>
</comment>